<dbReference type="InterPro" id="IPR050706">
    <property type="entry name" value="Cyclic-di-GMP_PDE-like"/>
</dbReference>
<evidence type="ECO:0000259" key="1">
    <source>
        <dbReference type="PROSITE" id="PS50883"/>
    </source>
</evidence>
<dbReference type="PROSITE" id="PS50883">
    <property type="entry name" value="EAL"/>
    <property type="match status" value="1"/>
</dbReference>
<dbReference type="EMBL" id="AP022869">
    <property type="protein sequence ID" value="BCB71911.1"/>
    <property type="molecule type" value="Genomic_DNA"/>
</dbReference>
<dbReference type="Pfam" id="PF00563">
    <property type="entry name" value="EAL"/>
    <property type="match status" value="1"/>
</dbReference>
<evidence type="ECO:0000313" key="3">
    <source>
        <dbReference type="Proteomes" id="UP000501053"/>
    </source>
</evidence>
<dbReference type="AlphaFoldDB" id="A0A6F8XBZ4"/>
<reference evidence="2 3" key="1">
    <citation type="submission" date="2020-03" db="EMBL/GenBank/DDBJ databases">
        <title>Complete Genome Sequence of Halomonas meridiana strain Eplume2, isolated from hydrothermal-plume in the north east Pacific Ocean.</title>
        <authorList>
            <person name="Kurihara Y."/>
            <person name="Kawai S."/>
            <person name="Sakai A."/>
            <person name="Galipon J."/>
            <person name="Arakawa K."/>
        </authorList>
    </citation>
    <scope>NUCLEOTIDE SEQUENCE [LARGE SCALE GENOMIC DNA]</scope>
    <source>
        <strain evidence="2 3">Eplume2</strain>
    </source>
</reference>
<dbReference type="PANTHER" id="PTHR33121">
    <property type="entry name" value="CYCLIC DI-GMP PHOSPHODIESTERASE PDEF"/>
    <property type="match status" value="1"/>
</dbReference>
<dbReference type="PANTHER" id="PTHR33121:SF70">
    <property type="entry name" value="SIGNALING PROTEIN YKOW"/>
    <property type="match status" value="1"/>
</dbReference>
<accession>A0A6F8XBZ4</accession>
<sequence length="134" mass="14465">MELTESLLMSDPEGTIDKMLRLRQLDIRFALDDFGTGYSSLAYLKSLPLDTLKIDIAFVKDLTLDMQATPIAATIIALAESLGLDVIAEGTETADQCTVLARLGCHVYQGYYFGKPAPAAEFARRNGASSPTAS</sequence>
<name>A0A6F8XBZ4_9GAMM</name>
<dbReference type="SMART" id="SM00052">
    <property type="entry name" value="EAL"/>
    <property type="match status" value="1"/>
</dbReference>
<dbReference type="CDD" id="cd01948">
    <property type="entry name" value="EAL"/>
    <property type="match status" value="1"/>
</dbReference>
<evidence type="ECO:0000313" key="2">
    <source>
        <dbReference type="EMBL" id="BCB71911.1"/>
    </source>
</evidence>
<dbReference type="InterPro" id="IPR035919">
    <property type="entry name" value="EAL_sf"/>
</dbReference>
<protein>
    <recommendedName>
        <fullName evidence="1">EAL domain-containing protein</fullName>
    </recommendedName>
</protein>
<dbReference type="Gene3D" id="3.20.20.450">
    <property type="entry name" value="EAL domain"/>
    <property type="match status" value="1"/>
</dbReference>
<dbReference type="Proteomes" id="UP000501053">
    <property type="component" value="Chromosome"/>
</dbReference>
<dbReference type="InterPro" id="IPR001633">
    <property type="entry name" value="EAL_dom"/>
</dbReference>
<keyword evidence="3" id="KW-1185">Reference proteome</keyword>
<dbReference type="SUPFAM" id="SSF141868">
    <property type="entry name" value="EAL domain-like"/>
    <property type="match status" value="1"/>
</dbReference>
<gene>
    <name evidence="2" type="ORF">HMEPL2_22620</name>
</gene>
<dbReference type="GO" id="GO:0071111">
    <property type="term" value="F:cyclic-guanylate-specific phosphodiesterase activity"/>
    <property type="evidence" value="ECO:0007669"/>
    <property type="project" value="InterPro"/>
</dbReference>
<proteinExistence type="predicted"/>
<organism evidence="2 3">
    <name type="scientific">Vreelandella aquamarina</name>
    <dbReference type="NCBI Taxonomy" id="77097"/>
    <lineage>
        <taxon>Bacteria</taxon>
        <taxon>Pseudomonadati</taxon>
        <taxon>Pseudomonadota</taxon>
        <taxon>Gammaproteobacteria</taxon>
        <taxon>Oceanospirillales</taxon>
        <taxon>Halomonadaceae</taxon>
        <taxon>Vreelandella</taxon>
    </lineage>
</organism>
<feature type="domain" description="EAL" evidence="1">
    <location>
        <begin position="1"/>
        <end position="130"/>
    </location>
</feature>